<comment type="similarity">
    <text evidence="8">Belongs to the ABC transporter superfamily. Drug exporter-1 (DrugE1) (TC 3.A.1.105) family.</text>
</comment>
<dbReference type="SMART" id="SM00382">
    <property type="entry name" value="AAA"/>
    <property type="match status" value="1"/>
</dbReference>
<dbReference type="PANTHER" id="PTHR42711:SF19">
    <property type="entry name" value="DOXORUBICIN RESISTANCE ATP-BINDING PROTEIN DRRA"/>
    <property type="match status" value="1"/>
</dbReference>
<evidence type="ECO:0000313" key="11">
    <source>
        <dbReference type="Proteomes" id="UP000309676"/>
    </source>
</evidence>
<organism evidence="10 11">
    <name type="scientific">Paenibacillus antri</name>
    <dbReference type="NCBI Taxonomy" id="2582848"/>
    <lineage>
        <taxon>Bacteria</taxon>
        <taxon>Bacillati</taxon>
        <taxon>Bacillota</taxon>
        <taxon>Bacilli</taxon>
        <taxon>Bacillales</taxon>
        <taxon>Paenibacillaceae</taxon>
        <taxon>Paenibacillus</taxon>
    </lineage>
</organism>
<evidence type="ECO:0000259" key="9">
    <source>
        <dbReference type="PROSITE" id="PS50893"/>
    </source>
</evidence>
<keyword evidence="4" id="KW-0547">Nucleotide-binding</keyword>
<sequence>MNDAIITVQGLKKRYGSRVVLDGIDFAVQRGSIFALLGENGAGKTTTVRALTTLLRPDEGIARVGGFDCVREAANVRRIVSLTGQFAGVDELLTGRENLRMMGRLYRLDRRTANERADRLLERFDLVETADALAKTYSGGMRRKLDIAVSLLAEPQALFLDEPTTGLDPRSRLHLWEMISELARGGTTVFLTTQYLEEAERLADRIAVVHRGRIAAEGTAEQLKRLVGGGRIELSFRSEAEAAGGARLLNGRIEDRSVSVPVAQEGSSFEELRLALNLLHDFGLEPTGVEIRKPTLDDVFLGLTGDARKEAAG</sequence>
<dbReference type="PROSITE" id="PS50893">
    <property type="entry name" value="ABC_TRANSPORTER_2"/>
    <property type="match status" value="1"/>
</dbReference>
<keyword evidence="5 10" id="KW-0067">ATP-binding</keyword>
<evidence type="ECO:0000256" key="2">
    <source>
        <dbReference type="ARBA" id="ARBA00022448"/>
    </source>
</evidence>
<dbReference type="InterPro" id="IPR003593">
    <property type="entry name" value="AAA+_ATPase"/>
</dbReference>
<dbReference type="SUPFAM" id="SSF52540">
    <property type="entry name" value="P-loop containing nucleoside triphosphate hydrolases"/>
    <property type="match status" value="1"/>
</dbReference>
<name>A0A5R9G290_9BACL</name>
<dbReference type="Proteomes" id="UP000309676">
    <property type="component" value="Unassembled WGS sequence"/>
</dbReference>
<dbReference type="GO" id="GO:1900753">
    <property type="term" value="P:doxorubicin transport"/>
    <property type="evidence" value="ECO:0007669"/>
    <property type="project" value="InterPro"/>
</dbReference>
<dbReference type="GO" id="GO:0043215">
    <property type="term" value="P:daunorubicin transport"/>
    <property type="evidence" value="ECO:0007669"/>
    <property type="project" value="InterPro"/>
</dbReference>
<accession>A0A5R9G290</accession>
<dbReference type="AlphaFoldDB" id="A0A5R9G290"/>
<evidence type="ECO:0000256" key="8">
    <source>
        <dbReference type="ARBA" id="ARBA00049985"/>
    </source>
</evidence>
<dbReference type="InterPro" id="IPR017871">
    <property type="entry name" value="ABC_transporter-like_CS"/>
</dbReference>
<comment type="subcellular location">
    <subcellularLocation>
        <location evidence="1">Cell membrane</location>
        <topology evidence="1">Peripheral membrane protein</topology>
        <orientation evidence="1">Cytoplasmic side</orientation>
    </subcellularLocation>
</comment>
<dbReference type="NCBIfam" id="TIGR01188">
    <property type="entry name" value="drrA"/>
    <property type="match status" value="1"/>
</dbReference>
<proteinExistence type="inferred from homology"/>
<evidence type="ECO:0000256" key="6">
    <source>
        <dbReference type="ARBA" id="ARBA00022967"/>
    </source>
</evidence>
<dbReference type="InterPro" id="IPR027417">
    <property type="entry name" value="P-loop_NTPase"/>
</dbReference>
<dbReference type="FunFam" id="3.40.50.300:FF:000589">
    <property type="entry name" value="ABC transporter, ATP-binding subunit"/>
    <property type="match status" value="1"/>
</dbReference>
<dbReference type="InterPro" id="IPR050763">
    <property type="entry name" value="ABC_transporter_ATP-binding"/>
</dbReference>
<evidence type="ECO:0000256" key="7">
    <source>
        <dbReference type="ARBA" id="ARBA00023136"/>
    </source>
</evidence>
<dbReference type="PROSITE" id="PS00211">
    <property type="entry name" value="ABC_TRANSPORTER_1"/>
    <property type="match status" value="1"/>
</dbReference>
<reference evidence="10 11" key="1">
    <citation type="submission" date="2019-05" db="EMBL/GenBank/DDBJ databases">
        <authorList>
            <person name="Narsing Rao M.P."/>
            <person name="Li W.J."/>
        </authorList>
    </citation>
    <scope>NUCLEOTIDE SEQUENCE [LARGE SCALE GENOMIC DNA]</scope>
    <source>
        <strain evidence="10 11">SYSU_K30003</strain>
    </source>
</reference>
<dbReference type="EMBL" id="VCIW01000037">
    <property type="protein sequence ID" value="TLS48416.1"/>
    <property type="molecule type" value="Genomic_DNA"/>
</dbReference>
<dbReference type="Pfam" id="PF00005">
    <property type="entry name" value="ABC_tran"/>
    <property type="match status" value="1"/>
</dbReference>
<dbReference type="GO" id="GO:0005886">
    <property type="term" value="C:plasma membrane"/>
    <property type="evidence" value="ECO:0007669"/>
    <property type="project" value="UniProtKB-SubCell"/>
</dbReference>
<dbReference type="GO" id="GO:0005524">
    <property type="term" value="F:ATP binding"/>
    <property type="evidence" value="ECO:0007669"/>
    <property type="project" value="UniProtKB-KW"/>
</dbReference>
<evidence type="ECO:0000256" key="4">
    <source>
        <dbReference type="ARBA" id="ARBA00022741"/>
    </source>
</evidence>
<dbReference type="GO" id="GO:0016887">
    <property type="term" value="F:ATP hydrolysis activity"/>
    <property type="evidence" value="ECO:0007669"/>
    <property type="project" value="InterPro"/>
</dbReference>
<dbReference type="OrthoDB" id="9804819at2"/>
<gene>
    <name evidence="10" type="ORF">FE782_30800</name>
</gene>
<dbReference type="InterPro" id="IPR003439">
    <property type="entry name" value="ABC_transporter-like_ATP-bd"/>
</dbReference>
<evidence type="ECO:0000256" key="1">
    <source>
        <dbReference type="ARBA" id="ARBA00004413"/>
    </source>
</evidence>
<evidence type="ECO:0000313" key="10">
    <source>
        <dbReference type="EMBL" id="TLS48416.1"/>
    </source>
</evidence>
<keyword evidence="2" id="KW-0813">Transport</keyword>
<protein>
    <submittedName>
        <fullName evidence="10">ATP-binding cassette domain-containing protein</fullName>
    </submittedName>
</protein>
<feature type="domain" description="ABC transporter" evidence="9">
    <location>
        <begin position="6"/>
        <end position="236"/>
    </location>
</feature>
<keyword evidence="7" id="KW-0472">Membrane</keyword>
<keyword evidence="6" id="KW-1278">Translocase</keyword>
<dbReference type="InterPro" id="IPR005894">
    <property type="entry name" value="DrrA"/>
</dbReference>
<keyword evidence="11" id="KW-1185">Reference proteome</keyword>
<dbReference type="PANTHER" id="PTHR42711">
    <property type="entry name" value="ABC TRANSPORTER ATP-BINDING PROTEIN"/>
    <property type="match status" value="1"/>
</dbReference>
<keyword evidence="3" id="KW-1003">Cell membrane</keyword>
<comment type="caution">
    <text evidence="10">The sequence shown here is derived from an EMBL/GenBank/DDBJ whole genome shotgun (WGS) entry which is preliminary data.</text>
</comment>
<evidence type="ECO:0000256" key="3">
    <source>
        <dbReference type="ARBA" id="ARBA00022475"/>
    </source>
</evidence>
<evidence type="ECO:0000256" key="5">
    <source>
        <dbReference type="ARBA" id="ARBA00022840"/>
    </source>
</evidence>
<dbReference type="Gene3D" id="3.40.50.300">
    <property type="entry name" value="P-loop containing nucleotide triphosphate hydrolases"/>
    <property type="match status" value="1"/>
</dbReference>